<dbReference type="SUPFAM" id="SSF46785">
    <property type="entry name" value="Winged helix' DNA-binding domain"/>
    <property type="match status" value="1"/>
</dbReference>
<dbReference type="InterPro" id="IPR027417">
    <property type="entry name" value="P-loop_NTPase"/>
</dbReference>
<accession>A0ABX1SHJ7</accession>
<reference evidence="2 3" key="1">
    <citation type="submission" date="2020-04" db="EMBL/GenBank/DDBJ databases">
        <authorList>
            <person name="Klaysubun C."/>
            <person name="Duangmal K."/>
            <person name="Lipun K."/>
        </authorList>
    </citation>
    <scope>NUCLEOTIDE SEQUENCE [LARGE SCALE GENOMIC DNA]</scope>
    <source>
        <strain evidence="2 3">K10HN5</strain>
    </source>
</reference>
<feature type="compositionally biased region" description="Pro residues" evidence="1">
    <location>
        <begin position="1"/>
        <end position="10"/>
    </location>
</feature>
<dbReference type="Gene3D" id="3.40.50.300">
    <property type="entry name" value="P-loop containing nucleotide triphosphate hydrolases"/>
    <property type="match status" value="1"/>
</dbReference>
<dbReference type="Pfam" id="PF13481">
    <property type="entry name" value="AAA_25"/>
    <property type="match status" value="1"/>
</dbReference>
<sequence>MTTNPHPQPLKRPDRHPALDPNGQHNGSEGAVNGPARRPRRGGLEAVAAPARTAWDAQELMGMDFPDPRWAVPGIVCEGVTLFAGPPKVGKSWLALGLGLDIAAGRPALGCLPVEQGPVLYLALEDTPRRLQSRIRTVLAGRPAPAGLTLSIACPPIPAGGDAVLVDWLDAHPDARLVVIDVFAKVRGTPPPGVAAYDADYAAMTRIKRIADHYGVAMLLVHHVRKAAADDFLATVSGTNGLAGAADAVLVLERARAQADGVLHVTGRDVDETDYALSFDPTAGAWRTLDGPASDYLLRDTRSLVLRYVRDYPGQRPKEIAEALQLDAATVRQTCRRMATDGQIRATPAGAYHPADSDTGDTSDTPAARPLSLLSQRHSSPPDQDEHISTEPEAE</sequence>
<evidence type="ECO:0000313" key="3">
    <source>
        <dbReference type="Proteomes" id="UP000820669"/>
    </source>
</evidence>
<comment type="caution">
    <text evidence="2">The sequence shown here is derived from an EMBL/GenBank/DDBJ whole genome shotgun (WGS) entry which is preliminary data.</text>
</comment>
<proteinExistence type="predicted"/>
<dbReference type="InterPro" id="IPR036388">
    <property type="entry name" value="WH-like_DNA-bd_sf"/>
</dbReference>
<protein>
    <submittedName>
        <fullName evidence="2">AAA family ATPase</fullName>
    </submittedName>
</protein>
<dbReference type="Proteomes" id="UP000820669">
    <property type="component" value="Unassembled WGS sequence"/>
</dbReference>
<feature type="compositionally biased region" description="Polar residues" evidence="1">
    <location>
        <begin position="373"/>
        <end position="382"/>
    </location>
</feature>
<feature type="region of interest" description="Disordered" evidence="1">
    <location>
        <begin position="1"/>
        <end position="46"/>
    </location>
</feature>
<feature type="compositionally biased region" description="Basic and acidic residues" evidence="1">
    <location>
        <begin position="384"/>
        <end position="395"/>
    </location>
</feature>
<dbReference type="InterPro" id="IPR036390">
    <property type="entry name" value="WH_DNA-bd_sf"/>
</dbReference>
<dbReference type="Gene3D" id="1.10.10.10">
    <property type="entry name" value="Winged helix-like DNA-binding domain superfamily/Winged helix DNA-binding domain"/>
    <property type="match status" value="1"/>
</dbReference>
<dbReference type="EMBL" id="JAAXLA010000072">
    <property type="protein sequence ID" value="NMI01049.1"/>
    <property type="molecule type" value="Genomic_DNA"/>
</dbReference>
<gene>
    <name evidence="2" type="ORF">HF526_27645</name>
</gene>
<feature type="region of interest" description="Disordered" evidence="1">
    <location>
        <begin position="341"/>
        <end position="395"/>
    </location>
</feature>
<dbReference type="SUPFAM" id="SSF52540">
    <property type="entry name" value="P-loop containing nucleoside triphosphate hydrolases"/>
    <property type="match status" value="1"/>
</dbReference>
<keyword evidence="3" id="KW-1185">Reference proteome</keyword>
<evidence type="ECO:0000256" key="1">
    <source>
        <dbReference type="SAM" id="MobiDB-lite"/>
    </source>
</evidence>
<evidence type="ECO:0000313" key="2">
    <source>
        <dbReference type="EMBL" id="NMI01049.1"/>
    </source>
</evidence>
<name>A0ABX1SHJ7_9PSEU</name>
<organism evidence="2 3">
    <name type="scientific">Pseudonocardia acidicola</name>
    <dbReference type="NCBI Taxonomy" id="2724939"/>
    <lineage>
        <taxon>Bacteria</taxon>
        <taxon>Bacillati</taxon>
        <taxon>Actinomycetota</taxon>
        <taxon>Actinomycetes</taxon>
        <taxon>Pseudonocardiales</taxon>
        <taxon>Pseudonocardiaceae</taxon>
        <taxon>Pseudonocardia</taxon>
    </lineage>
</organism>